<feature type="compositionally biased region" description="Basic and acidic residues" evidence="3">
    <location>
        <begin position="40"/>
        <end position="55"/>
    </location>
</feature>
<feature type="compositionally biased region" description="Basic and acidic residues" evidence="3">
    <location>
        <begin position="1"/>
        <end position="12"/>
    </location>
</feature>
<feature type="domain" description="BTB" evidence="4">
    <location>
        <begin position="158"/>
        <end position="224"/>
    </location>
</feature>
<gene>
    <name evidence="5" type="ORF">TCMB3V08_LOCUS282</name>
</gene>
<comment type="subcellular location">
    <subcellularLocation>
        <location evidence="1">Nucleus</location>
    </subcellularLocation>
</comment>
<sequence length="352" mass="39418">MENNIKDEEEKPVVLGSQEIGSLPFMGSQEMGSLPSKGSQEIESHPSKGSQEIKSHPSKGSQEIKSHPSKGSQEIKSLPSKGSREIGILPSQGQSRDREPIVHGQSRDREPTVQGQSRVLIDTLQIIMAGQHYCLRWNNYQSNMTSVFHQLLRNEAFVDVTLACNDSSLKAHKVVLSACSSYFQKLLLENPCKHPTIIMPQDVCFSDLKFIIEFVYRGEIDVSQAELQSLLKTADQLKIKGLCEVPEGKEGANYSSAEVTPLPILSRRSFTKLRRLSGSKRPRGPEPVRRAIFKECDGEHEHHDHHDHSLPSPPLHSVTHPAGPYLGSKTIQSNEVIFQVYDIQRSHVTHRR</sequence>
<dbReference type="InterPro" id="IPR011333">
    <property type="entry name" value="SKP1/BTB/POZ_sf"/>
</dbReference>
<feature type="region of interest" description="Disordered" evidence="3">
    <location>
        <begin position="298"/>
        <end position="326"/>
    </location>
</feature>
<evidence type="ECO:0000313" key="5">
    <source>
        <dbReference type="EMBL" id="CAD7567484.1"/>
    </source>
</evidence>
<feature type="compositionally biased region" description="Polar residues" evidence="3">
    <location>
        <begin position="56"/>
        <end position="75"/>
    </location>
</feature>
<protein>
    <submittedName>
        <fullName evidence="5">(California timema) hypothetical protein</fullName>
    </submittedName>
</protein>
<feature type="region of interest" description="Disordered" evidence="3">
    <location>
        <begin position="1"/>
        <end position="115"/>
    </location>
</feature>
<dbReference type="CDD" id="cd18315">
    <property type="entry name" value="BTB_POZ_BAB-like"/>
    <property type="match status" value="1"/>
</dbReference>
<dbReference type="PROSITE" id="PS50097">
    <property type="entry name" value="BTB"/>
    <property type="match status" value="1"/>
</dbReference>
<evidence type="ECO:0000256" key="3">
    <source>
        <dbReference type="SAM" id="MobiDB-lite"/>
    </source>
</evidence>
<dbReference type="GO" id="GO:0006357">
    <property type="term" value="P:regulation of transcription by RNA polymerase II"/>
    <property type="evidence" value="ECO:0007669"/>
    <property type="project" value="TreeGrafter"/>
</dbReference>
<dbReference type="GO" id="GO:0005634">
    <property type="term" value="C:nucleus"/>
    <property type="evidence" value="ECO:0007669"/>
    <property type="project" value="UniProtKB-SubCell"/>
</dbReference>
<organism evidence="5">
    <name type="scientific">Timema californicum</name>
    <name type="common">California timema</name>
    <name type="synonym">Walking stick</name>
    <dbReference type="NCBI Taxonomy" id="61474"/>
    <lineage>
        <taxon>Eukaryota</taxon>
        <taxon>Metazoa</taxon>
        <taxon>Ecdysozoa</taxon>
        <taxon>Arthropoda</taxon>
        <taxon>Hexapoda</taxon>
        <taxon>Insecta</taxon>
        <taxon>Pterygota</taxon>
        <taxon>Neoptera</taxon>
        <taxon>Polyneoptera</taxon>
        <taxon>Phasmatodea</taxon>
        <taxon>Timematodea</taxon>
        <taxon>Timematoidea</taxon>
        <taxon>Timematidae</taxon>
        <taxon>Timema</taxon>
    </lineage>
</organism>
<feature type="compositionally biased region" description="Basic and acidic residues" evidence="3">
    <location>
        <begin position="298"/>
        <end position="309"/>
    </location>
</feature>
<evidence type="ECO:0000256" key="1">
    <source>
        <dbReference type="ARBA" id="ARBA00004123"/>
    </source>
</evidence>
<proteinExistence type="predicted"/>
<feature type="compositionally biased region" description="Basic and acidic residues" evidence="3">
    <location>
        <begin position="95"/>
        <end position="111"/>
    </location>
</feature>
<dbReference type="Pfam" id="PF00651">
    <property type="entry name" value="BTB"/>
    <property type="match status" value="1"/>
</dbReference>
<keyword evidence="2" id="KW-0539">Nucleus</keyword>
<name>A0A7R9IVH4_TIMCA</name>
<evidence type="ECO:0000259" key="4">
    <source>
        <dbReference type="PROSITE" id="PS50097"/>
    </source>
</evidence>
<accession>A0A7R9IVH4</accession>
<reference evidence="5" key="1">
    <citation type="submission" date="2020-11" db="EMBL/GenBank/DDBJ databases">
        <authorList>
            <person name="Tran Van P."/>
        </authorList>
    </citation>
    <scope>NUCLEOTIDE SEQUENCE</scope>
</reference>
<dbReference type="AlphaFoldDB" id="A0A7R9IVH4"/>
<dbReference type="FunFam" id="3.30.710.10:FF:000131">
    <property type="entry name" value="Blast:Broad-complex core protein isoform 6"/>
    <property type="match status" value="1"/>
</dbReference>
<dbReference type="PANTHER" id="PTHR23110:SF102">
    <property type="entry name" value="PIPSQUEAK, ISOFORM O"/>
    <property type="match status" value="1"/>
</dbReference>
<dbReference type="InterPro" id="IPR000210">
    <property type="entry name" value="BTB/POZ_dom"/>
</dbReference>
<dbReference type="PANTHER" id="PTHR23110">
    <property type="entry name" value="BTB DOMAIN TRANSCRIPTION FACTOR"/>
    <property type="match status" value="1"/>
</dbReference>
<dbReference type="EMBL" id="OE179106">
    <property type="protein sequence ID" value="CAD7567484.1"/>
    <property type="molecule type" value="Genomic_DNA"/>
</dbReference>
<evidence type="ECO:0000256" key="2">
    <source>
        <dbReference type="ARBA" id="ARBA00023242"/>
    </source>
</evidence>
<dbReference type="Gene3D" id="3.30.710.10">
    <property type="entry name" value="Potassium Channel Kv1.1, Chain A"/>
    <property type="match status" value="1"/>
</dbReference>
<dbReference type="SUPFAM" id="SSF54695">
    <property type="entry name" value="POZ domain"/>
    <property type="match status" value="1"/>
</dbReference>
<dbReference type="SMART" id="SM00225">
    <property type="entry name" value="BTB"/>
    <property type="match status" value="1"/>
</dbReference>
<dbReference type="InterPro" id="IPR051095">
    <property type="entry name" value="Dros_DevTransReg"/>
</dbReference>